<keyword evidence="10" id="KW-0548">Nucleotidyltransferase</keyword>
<evidence type="ECO:0000256" key="7">
    <source>
        <dbReference type="ARBA" id="ARBA00023150"/>
    </source>
</evidence>
<dbReference type="AlphaFoldDB" id="A0AAW5E892"/>
<keyword evidence="1 8" id="KW-0963">Cytoplasm</keyword>
<dbReference type="GO" id="GO:0046872">
    <property type="term" value="F:metal ion binding"/>
    <property type="evidence" value="ECO:0007669"/>
    <property type="project" value="UniProtKB-KW"/>
</dbReference>
<evidence type="ECO:0000256" key="5">
    <source>
        <dbReference type="ARBA" id="ARBA00022842"/>
    </source>
</evidence>
<accession>A0AAW5E892</accession>
<reference evidence="10" key="1">
    <citation type="submission" date="2022-02" db="EMBL/GenBank/DDBJ databases">
        <title>Fredinandcohnia quinoae sp. nov. isolated from Chenopodium quinoa seeds.</title>
        <authorList>
            <person name="Saati-Santamaria Z."/>
            <person name="Flores-Felix J.D."/>
            <person name="Igual J.M."/>
            <person name="Velazquez E."/>
            <person name="Garcia-Fraile P."/>
            <person name="Martinez-Molina E."/>
        </authorList>
    </citation>
    <scope>NUCLEOTIDE SEQUENCE</scope>
    <source>
        <strain evidence="10">SECRCQ15</strain>
    </source>
</reference>
<keyword evidence="11" id="KW-1185">Reference proteome</keyword>
<dbReference type="SUPFAM" id="SSF53448">
    <property type="entry name" value="Nucleotide-diphospho-sugar transferases"/>
    <property type="match status" value="1"/>
</dbReference>
<dbReference type="InterPro" id="IPR029044">
    <property type="entry name" value="Nucleotide-diphossugar_trans"/>
</dbReference>
<evidence type="ECO:0000313" key="10">
    <source>
        <dbReference type="EMBL" id="MCH1625855.1"/>
    </source>
</evidence>
<evidence type="ECO:0000256" key="2">
    <source>
        <dbReference type="ARBA" id="ARBA00022679"/>
    </source>
</evidence>
<dbReference type="GO" id="GO:0006777">
    <property type="term" value="P:Mo-molybdopterin cofactor biosynthetic process"/>
    <property type="evidence" value="ECO:0007669"/>
    <property type="project" value="UniProtKB-KW"/>
</dbReference>
<feature type="binding site" evidence="8">
    <location>
        <position position="73"/>
    </location>
    <ligand>
        <name>GTP</name>
        <dbReference type="ChEBI" id="CHEBI:37565"/>
    </ligand>
</feature>
<comment type="caution">
    <text evidence="8">Lacks conserved residue(s) required for the propagation of feature annotation.</text>
</comment>
<feature type="binding site" evidence="8">
    <location>
        <position position="104"/>
    </location>
    <ligand>
        <name>Mg(2+)</name>
        <dbReference type="ChEBI" id="CHEBI:18420"/>
    </ligand>
</feature>
<evidence type="ECO:0000313" key="11">
    <source>
        <dbReference type="Proteomes" id="UP001431131"/>
    </source>
</evidence>
<evidence type="ECO:0000256" key="1">
    <source>
        <dbReference type="ARBA" id="ARBA00022490"/>
    </source>
</evidence>
<keyword evidence="2 8" id="KW-0808">Transferase</keyword>
<dbReference type="Proteomes" id="UP001431131">
    <property type="component" value="Unassembled WGS sequence"/>
</dbReference>
<proteinExistence type="inferred from homology"/>
<dbReference type="CDD" id="cd02503">
    <property type="entry name" value="MobA"/>
    <property type="match status" value="1"/>
</dbReference>
<feature type="domain" description="MobA-like NTP transferase" evidence="9">
    <location>
        <begin position="10"/>
        <end position="159"/>
    </location>
</feature>
<evidence type="ECO:0000256" key="4">
    <source>
        <dbReference type="ARBA" id="ARBA00022741"/>
    </source>
</evidence>
<dbReference type="HAMAP" id="MF_00316">
    <property type="entry name" value="MobA"/>
    <property type="match status" value="1"/>
</dbReference>
<dbReference type="Gene3D" id="3.90.550.10">
    <property type="entry name" value="Spore Coat Polysaccharide Biosynthesis Protein SpsA, Chain A"/>
    <property type="match status" value="1"/>
</dbReference>
<keyword evidence="7 8" id="KW-0501">Molybdenum cofactor biosynthesis</keyword>
<comment type="domain">
    <text evidence="8">The N-terminal domain determines nucleotide recognition and specific binding, while the C-terminal domain determines the specific binding to the target protein.</text>
</comment>
<comment type="catalytic activity">
    <reaction evidence="8">
        <text>Mo-molybdopterin + GTP + H(+) = Mo-molybdopterin guanine dinucleotide + diphosphate</text>
        <dbReference type="Rhea" id="RHEA:34243"/>
        <dbReference type="ChEBI" id="CHEBI:15378"/>
        <dbReference type="ChEBI" id="CHEBI:33019"/>
        <dbReference type="ChEBI" id="CHEBI:37565"/>
        <dbReference type="ChEBI" id="CHEBI:71302"/>
        <dbReference type="ChEBI" id="CHEBI:71310"/>
        <dbReference type="EC" id="2.7.7.77"/>
    </reaction>
</comment>
<dbReference type="EC" id="2.7.7.77" evidence="8"/>
<organism evidence="10 11">
    <name type="scientific">Fredinandcohnia quinoae</name>
    <dbReference type="NCBI Taxonomy" id="2918902"/>
    <lineage>
        <taxon>Bacteria</taxon>
        <taxon>Bacillati</taxon>
        <taxon>Bacillota</taxon>
        <taxon>Bacilli</taxon>
        <taxon>Bacillales</taxon>
        <taxon>Bacillaceae</taxon>
        <taxon>Fredinandcohnia</taxon>
    </lineage>
</organism>
<keyword evidence="4 8" id="KW-0547">Nucleotide-binding</keyword>
<keyword evidence="6 8" id="KW-0342">GTP-binding</keyword>
<dbReference type="InterPro" id="IPR013482">
    <property type="entry name" value="Molybde_CF_guanTrfase"/>
</dbReference>
<comment type="function">
    <text evidence="8">Transfers a GMP moiety from GTP to Mo-molybdopterin (Mo-MPT) cofactor (Moco or molybdenum cofactor) to form Mo-molybdopterin guanine dinucleotide (Mo-MGD) cofactor.</text>
</comment>
<dbReference type="GO" id="GO:0061603">
    <property type="term" value="F:molybdenum cofactor guanylyltransferase activity"/>
    <property type="evidence" value="ECO:0007669"/>
    <property type="project" value="UniProtKB-EC"/>
</dbReference>
<dbReference type="PANTHER" id="PTHR19136:SF81">
    <property type="entry name" value="MOLYBDENUM COFACTOR GUANYLYLTRANSFERASE"/>
    <property type="match status" value="1"/>
</dbReference>
<dbReference type="RefSeq" id="WP_240255712.1">
    <property type="nucleotide sequence ID" value="NZ_JAKTTI010000015.1"/>
</dbReference>
<dbReference type="InterPro" id="IPR025877">
    <property type="entry name" value="MobA-like_NTP_Trfase"/>
</dbReference>
<comment type="subcellular location">
    <subcellularLocation>
        <location evidence="8">Cytoplasm</location>
    </subcellularLocation>
</comment>
<comment type="similarity">
    <text evidence="8">Belongs to the MobA family.</text>
</comment>
<comment type="cofactor">
    <cofactor evidence="8">
        <name>Mg(2+)</name>
        <dbReference type="ChEBI" id="CHEBI:18420"/>
    </cofactor>
</comment>
<dbReference type="EMBL" id="JAKTTI010000015">
    <property type="protein sequence ID" value="MCH1625855.1"/>
    <property type="molecule type" value="Genomic_DNA"/>
</dbReference>
<evidence type="ECO:0000256" key="8">
    <source>
        <dbReference type="HAMAP-Rule" id="MF_00316"/>
    </source>
</evidence>
<dbReference type="PANTHER" id="PTHR19136">
    <property type="entry name" value="MOLYBDENUM COFACTOR GUANYLYLTRANSFERASE"/>
    <property type="match status" value="1"/>
</dbReference>
<keyword evidence="5 8" id="KW-0460">Magnesium</keyword>
<keyword evidence="3 8" id="KW-0479">Metal-binding</keyword>
<feature type="binding site" evidence="8">
    <location>
        <position position="25"/>
    </location>
    <ligand>
        <name>GTP</name>
        <dbReference type="ChEBI" id="CHEBI:37565"/>
    </ligand>
</feature>
<feature type="binding site" evidence="8">
    <location>
        <begin position="13"/>
        <end position="15"/>
    </location>
    <ligand>
        <name>GTP</name>
        <dbReference type="ChEBI" id="CHEBI:37565"/>
    </ligand>
</feature>
<name>A0AAW5E892_9BACI</name>
<dbReference type="GO" id="GO:0005737">
    <property type="term" value="C:cytoplasm"/>
    <property type="evidence" value="ECO:0007669"/>
    <property type="project" value="UniProtKB-SubCell"/>
</dbReference>
<sequence length="202" mass="22679">MVATLTKITGIILAGGESRRFGSPKAFAKFNNEYFYKHAINSLQKNVDNIFIVSHPSIKARFIKNKLVTVIEDPQEYQGNGPLAGILATMSIDESDWYVVLPCDTPQVTTGLIKQLISFIDPQIDAVVPIVDGRAQPLIAVYHSRLKDHIEKLLIEKKFRMQDLLASCSVLFVSEEDLSLGGTEFHNINNQEEYKKLKKDSL</sequence>
<feature type="binding site" evidence="8">
    <location>
        <position position="104"/>
    </location>
    <ligand>
        <name>GTP</name>
        <dbReference type="ChEBI" id="CHEBI:37565"/>
    </ligand>
</feature>
<dbReference type="Pfam" id="PF12804">
    <property type="entry name" value="NTP_transf_3"/>
    <property type="match status" value="1"/>
</dbReference>
<protein>
    <recommendedName>
        <fullName evidence="8">Probable molybdenum cofactor guanylyltransferase</fullName>
        <shortName evidence="8">MoCo guanylyltransferase</shortName>
        <ecNumber evidence="8">2.7.7.77</ecNumber>
    </recommendedName>
    <alternativeName>
        <fullName evidence="8">GTP:molybdopterin guanylyltransferase</fullName>
    </alternativeName>
    <alternativeName>
        <fullName evidence="8">Mo-MPT guanylyltransferase</fullName>
    </alternativeName>
    <alternativeName>
        <fullName evidence="8">Molybdopterin guanylyltransferase</fullName>
    </alternativeName>
    <alternativeName>
        <fullName evidence="8">Molybdopterin-guanine dinucleotide synthase</fullName>
        <shortName evidence="8">MGD synthase</shortName>
    </alternativeName>
</protein>
<evidence type="ECO:0000256" key="3">
    <source>
        <dbReference type="ARBA" id="ARBA00022723"/>
    </source>
</evidence>
<evidence type="ECO:0000259" key="9">
    <source>
        <dbReference type="Pfam" id="PF12804"/>
    </source>
</evidence>
<comment type="caution">
    <text evidence="10">The sequence shown here is derived from an EMBL/GenBank/DDBJ whole genome shotgun (WGS) entry which is preliminary data.</text>
</comment>
<gene>
    <name evidence="8" type="primary">mobA</name>
    <name evidence="10" type="ORF">MJG50_10985</name>
</gene>
<dbReference type="GO" id="GO:0005525">
    <property type="term" value="F:GTP binding"/>
    <property type="evidence" value="ECO:0007669"/>
    <property type="project" value="UniProtKB-UniRule"/>
</dbReference>
<evidence type="ECO:0000256" key="6">
    <source>
        <dbReference type="ARBA" id="ARBA00023134"/>
    </source>
</evidence>